<dbReference type="PANTHER" id="PTHR46018">
    <property type="entry name" value="ZINC PHOSPHODIESTERASE ELAC PROTEIN 1"/>
    <property type="match status" value="1"/>
</dbReference>
<dbReference type="EMBL" id="JAVDYF010000001">
    <property type="protein sequence ID" value="MDR7353666.1"/>
    <property type="molecule type" value="Genomic_DNA"/>
</dbReference>
<dbReference type="Gene3D" id="3.60.15.10">
    <property type="entry name" value="Ribonuclease Z/Hydroxyacylglutathione hydrolase-like"/>
    <property type="match status" value="1"/>
</dbReference>
<keyword evidence="3" id="KW-1185">Reference proteome</keyword>
<dbReference type="RefSeq" id="WP_277104239.1">
    <property type="nucleotide sequence ID" value="NZ_BAAAJS010000013.1"/>
</dbReference>
<organism evidence="2 3">
    <name type="scientific">Corynebacterium felinum</name>
    <dbReference type="NCBI Taxonomy" id="131318"/>
    <lineage>
        <taxon>Bacteria</taxon>
        <taxon>Bacillati</taxon>
        <taxon>Actinomycetota</taxon>
        <taxon>Actinomycetes</taxon>
        <taxon>Mycobacteriales</taxon>
        <taxon>Corynebacteriaceae</taxon>
        <taxon>Corynebacterium</taxon>
    </lineage>
</organism>
<proteinExistence type="predicted"/>
<name>A0ABU2B5X0_9CORY</name>
<evidence type="ECO:0000259" key="1">
    <source>
        <dbReference type="Pfam" id="PF12706"/>
    </source>
</evidence>
<protein>
    <submittedName>
        <fullName evidence="2">Ribonuclease BN (tRNA processing enzyme)</fullName>
    </submittedName>
</protein>
<sequence>MKVVVLGSSGSLGSPGNPASGYLIQLDNAPSIVMDLGPGALANLQAVQNPSDAHVVFSHLHPDHCLDFPSLMVWRRYHPEFLAKGRNYCAGPSDTPVRMGRLSADIPEGIDDFSDTFAFLPWEAHKPHHIDRVTITPFTAIHPIESYSLRLEENATGKVIAYSGDTAYTTELIDCARNADLFLCEATWGDTSEGKVPDMHISGAEAGKIATLAGVKHLVLTHIPPWADPQVTLQAAREHYAGPIDLAMPGGIFEV</sequence>
<feature type="domain" description="Metallo-beta-lactamase" evidence="1">
    <location>
        <begin position="33"/>
        <end position="223"/>
    </location>
</feature>
<dbReference type="InterPro" id="IPR036866">
    <property type="entry name" value="RibonucZ/Hydroxyglut_hydro"/>
</dbReference>
<reference evidence="2 3" key="1">
    <citation type="submission" date="2023-07" db="EMBL/GenBank/DDBJ databases">
        <title>Sequencing the genomes of 1000 actinobacteria strains.</title>
        <authorList>
            <person name="Klenk H.-P."/>
        </authorList>
    </citation>
    <scope>NUCLEOTIDE SEQUENCE [LARGE SCALE GENOMIC DNA]</scope>
    <source>
        <strain evidence="2 3">DSM 44508</strain>
    </source>
</reference>
<accession>A0ABU2B5X0</accession>
<dbReference type="Pfam" id="PF12706">
    <property type="entry name" value="Lactamase_B_2"/>
    <property type="match status" value="1"/>
</dbReference>
<dbReference type="SUPFAM" id="SSF56281">
    <property type="entry name" value="Metallo-hydrolase/oxidoreductase"/>
    <property type="match status" value="1"/>
</dbReference>
<dbReference type="InterPro" id="IPR001279">
    <property type="entry name" value="Metallo-B-lactamas"/>
</dbReference>
<comment type="caution">
    <text evidence="2">The sequence shown here is derived from an EMBL/GenBank/DDBJ whole genome shotgun (WGS) entry which is preliminary data.</text>
</comment>
<dbReference type="CDD" id="cd07716">
    <property type="entry name" value="RNaseZ_short-form-like_MBL-fold"/>
    <property type="match status" value="1"/>
</dbReference>
<dbReference type="Proteomes" id="UP001183619">
    <property type="component" value="Unassembled WGS sequence"/>
</dbReference>
<evidence type="ECO:0000313" key="2">
    <source>
        <dbReference type="EMBL" id="MDR7353666.1"/>
    </source>
</evidence>
<dbReference type="PANTHER" id="PTHR46018:SF4">
    <property type="entry name" value="METALLO-HYDROLASE YHFI-RELATED"/>
    <property type="match status" value="1"/>
</dbReference>
<gene>
    <name evidence="2" type="ORF">J2S37_000204</name>
</gene>
<evidence type="ECO:0000313" key="3">
    <source>
        <dbReference type="Proteomes" id="UP001183619"/>
    </source>
</evidence>